<dbReference type="EMBL" id="CABVHX010000002">
    <property type="protein sequence ID" value="VVN72318.1"/>
    <property type="molecule type" value="Genomic_DNA"/>
</dbReference>
<accession>A0A5E7A0E6</accession>
<evidence type="ECO:0000256" key="1">
    <source>
        <dbReference type="SAM" id="Phobius"/>
    </source>
</evidence>
<keyword evidence="1" id="KW-0812">Transmembrane</keyword>
<feature type="transmembrane region" description="Helical" evidence="1">
    <location>
        <begin position="48"/>
        <end position="67"/>
    </location>
</feature>
<proteinExistence type="predicted"/>
<dbReference type="Pfam" id="PF18153">
    <property type="entry name" value="Cap15_CD_rec"/>
    <property type="match status" value="1"/>
</dbReference>
<name>A0A5E7A0E6_PSEFL</name>
<feature type="transmembrane region" description="Helical" evidence="1">
    <location>
        <begin position="15"/>
        <end position="36"/>
    </location>
</feature>
<evidence type="ECO:0000313" key="3">
    <source>
        <dbReference type="EMBL" id="VVN72318.1"/>
    </source>
</evidence>
<dbReference type="Proteomes" id="UP000325375">
    <property type="component" value="Unassembled WGS sequence"/>
</dbReference>
<reference evidence="3 4" key="1">
    <citation type="submission" date="2019-09" db="EMBL/GenBank/DDBJ databases">
        <authorList>
            <person name="Chandra G."/>
            <person name="Truman W A."/>
        </authorList>
    </citation>
    <scope>NUCLEOTIDE SEQUENCE [LARGE SCALE GENOMIC DNA]</scope>
    <source>
        <strain evidence="3">PS718</strain>
    </source>
</reference>
<keyword evidence="1" id="KW-1133">Transmembrane helix</keyword>
<organism evidence="3 4">
    <name type="scientific">Pseudomonas fluorescens</name>
    <dbReference type="NCBI Taxonomy" id="294"/>
    <lineage>
        <taxon>Bacteria</taxon>
        <taxon>Pseudomonadati</taxon>
        <taxon>Pseudomonadota</taxon>
        <taxon>Gammaproteobacteria</taxon>
        <taxon>Pseudomonadales</taxon>
        <taxon>Pseudomonadaceae</taxon>
        <taxon>Pseudomonas</taxon>
    </lineage>
</organism>
<evidence type="ECO:0000313" key="4">
    <source>
        <dbReference type="Proteomes" id="UP000325375"/>
    </source>
</evidence>
<keyword evidence="1" id="KW-0472">Membrane</keyword>
<dbReference type="AlphaFoldDB" id="A0A5E7A0E6"/>
<dbReference type="InterPro" id="IPR041208">
    <property type="entry name" value="Cap15"/>
</dbReference>
<evidence type="ECO:0000259" key="2">
    <source>
        <dbReference type="Pfam" id="PF18153"/>
    </source>
</evidence>
<sequence length="223" mass="25543">MSNLSLTQTELQRLLKVYVCLVLAIAMCLYFVLSFLGYEMLTAGWRAISYGLTCITFLFGVFFKLAWRSPRIARWMRRPIVHGVWRGTLSSDFQQAGKSPLQIPIIFVIRQTYLTISIESFTKSQEGESKLEALIQNGRTEATRLCYVFELKRQYQGENKLTTGAGDLRLINDSKHLKGHYWTNSPTFGELQLELISRECSGVDCYEVAERKWPTTITQSTSV</sequence>
<gene>
    <name evidence="3" type="ORF">PS718_00497</name>
</gene>
<protein>
    <recommendedName>
        <fullName evidence="2">CD-NTase-associated protein 15 domain-containing protein</fullName>
    </recommendedName>
</protein>
<feature type="domain" description="CD-NTase-associated protein 15" evidence="2">
    <location>
        <begin position="79"/>
        <end position="194"/>
    </location>
</feature>